<evidence type="ECO:0000313" key="3">
    <source>
        <dbReference type="EMBL" id="QNV37998.1"/>
    </source>
</evidence>
<keyword evidence="2 3" id="KW-0378">Hydrolase</keyword>
<keyword evidence="3" id="KW-0645">Protease</keyword>
<dbReference type="PANTHER" id="PTHR30023">
    <property type="entry name" value="D-ALANYL-D-ALANINE CARBOXYPEPTIDASE"/>
    <property type="match status" value="1"/>
</dbReference>
<sequence>MASKTSPLIAAGMAVLCVGAGIWAIPRAVDARQLAAGATSTYSAPAAQAPASLSPQGTTDSQELTTALNQLMNGFTGGTVSASVINPTNGETLYEHNADRASTPASNLKILTDYTVLRTFDSSDRFSTDAVYDGTNLTLVAGGDTLLSTGKSDPTAVVGHAGLETLAQQTLDSLKQQDAHGAITVDRDTSIFTGPSANPAWDPADKASGFVGDVYPMALYSHSVPQDGQPTEHRYDNAAAATQQAFVDSLNKLSDGTLTFKMGNENQAADDAQKLASIESATATEQSASMMQRSDNFLAETLARNAAIKAGKQGTIEDAIAHVKQSLQDGGISTDKLTMVDLCGLSPDNKVTNQTLTSIIKTMVTGDPTFSQGLPGLPVAGGTGTLAQRFDDANEAGGQGYVHAKTGTLNNVISLTGYAITPQDEVLVFSIIANDVKDTNAAKNLLDSSATTIAGRA</sequence>
<dbReference type="RefSeq" id="WP_190724782.1">
    <property type="nucleotide sequence ID" value="NZ_CP061539.1"/>
</dbReference>
<evidence type="ECO:0000256" key="1">
    <source>
        <dbReference type="ARBA" id="ARBA00006096"/>
    </source>
</evidence>
<dbReference type="AlphaFoldDB" id="A0A7H2BEA2"/>
<dbReference type="EC" id="3.4.16.4" evidence="3"/>
<reference evidence="3 4" key="1">
    <citation type="submission" date="2020-09" db="EMBL/GenBank/DDBJ databases">
        <title>Investigation of environmental microbes.</title>
        <authorList>
            <person name="Ou Y."/>
            <person name="Kang Q."/>
        </authorList>
    </citation>
    <scope>NUCLEOTIDE SEQUENCE [LARGE SCALE GENOMIC DNA]</scope>
    <source>
        <strain evidence="3 4">KJZ-14</strain>
    </source>
</reference>
<dbReference type="PANTHER" id="PTHR30023:SF0">
    <property type="entry name" value="PENICILLIN-SENSITIVE CARBOXYPEPTIDASE A"/>
    <property type="match status" value="1"/>
</dbReference>
<gene>
    <name evidence="3" type="primary">dacB</name>
    <name evidence="3" type="ORF">IDM49_01480</name>
</gene>
<organism evidence="3 4">
    <name type="scientific">Rothia terrae</name>
    <dbReference type="NCBI Taxonomy" id="396015"/>
    <lineage>
        <taxon>Bacteria</taxon>
        <taxon>Bacillati</taxon>
        <taxon>Actinomycetota</taxon>
        <taxon>Actinomycetes</taxon>
        <taxon>Micrococcales</taxon>
        <taxon>Micrococcaceae</taxon>
        <taxon>Rothia</taxon>
    </lineage>
</organism>
<keyword evidence="3" id="KW-0121">Carboxypeptidase</keyword>
<dbReference type="SUPFAM" id="SSF56601">
    <property type="entry name" value="beta-lactamase/transpeptidase-like"/>
    <property type="match status" value="1"/>
</dbReference>
<dbReference type="Pfam" id="PF02113">
    <property type="entry name" value="Peptidase_S13"/>
    <property type="match status" value="2"/>
</dbReference>
<evidence type="ECO:0000256" key="2">
    <source>
        <dbReference type="ARBA" id="ARBA00022801"/>
    </source>
</evidence>
<dbReference type="PRINTS" id="PR00922">
    <property type="entry name" value="DADACBPTASE3"/>
</dbReference>
<dbReference type="KEGG" id="rter:IDM49_01480"/>
<dbReference type="EMBL" id="CP061539">
    <property type="protein sequence ID" value="QNV37998.1"/>
    <property type="molecule type" value="Genomic_DNA"/>
</dbReference>
<dbReference type="Proteomes" id="UP000516404">
    <property type="component" value="Chromosome"/>
</dbReference>
<dbReference type="Gene3D" id="3.40.710.10">
    <property type="entry name" value="DD-peptidase/beta-lactamase superfamily"/>
    <property type="match status" value="2"/>
</dbReference>
<comment type="similarity">
    <text evidence="1">Belongs to the peptidase S13 family.</text>
</comment>
<dbReference type="GO" id="GO:0009002">
    <property type="term" value="F:serine-type D-Ala-D-Ala carboxypeptidase activity"/>
    <property type="evidence" value="ECO:0007669"/>
    <property type="project" value="UniProtKB-EC"/>
</dbReference>
<dbReference type="InterPro" id="IPR012338">
    <property type="entry name" value="Beta-lactam/transpept-like"/>
</dbReference>
<dbReference type="NCBIfam" id="TIGR00666">
    <property type="entry name" value="PBP4"/>
    <property type="match status" value="1"/>
</dbReference>
<dbReference type="InterPro" id="IPR000667">
    <property type="entry name" value="Peptidase_S13"/>
</dbReference>
<keyword evidence="4" id="KW-1185">Reference proteome</keyword>
<proteinExistence type="inferred from homology"/>
<accession>A0A7H2BEA2</accession>
<dbReference type="GO" id="GO:0000270">
    <property type="term" value="P:peptidoglycan metabolic process"/>
    <property type="evidence" value="ECO:0007669"/>
    <property type="project" value="TreeGrafter"/>
</dbReference>
<protein>
    <submittedName>
        <fullName evidence="3">D-alanyl-D-alanine carboxypeptidase/D-alanyl-D-alanine-endopeptidase</fullName>
        <ecNumber evidence="3">3.4.16.4</ecNumber>
    </submittedName>
</protein>
<evidence type="ECO:0000313" key="4">
    <source>
        <dbReference type="Proteomes" id="UP000516404"/>
    </source>
</evidence>
<name>A0A7H2BEA2_9MICC</name>
<dbReference type="GO" id="GO:0006508">
    <property type="term" value="P:proteolysis"/>
    <property type="evidence" value="ECO:0007669"/>
    <property type="project" value="InterPro"/>
</dbReference>
<dbReference type="GeneID" id="96622893"/>